<comment type="caution">
    <text evidence="2">The sequence shown here is derived from an EMBL/GenBank/DDBJ whole genome shotgun (WGS) entry which is preliminary data.</text>
</comment>
<keyword evidence="3" id="KW-1185">Reference proteome</keyword>
<feature type="signal peptide" evidence="1">
    <location>
        <begin position="1"/>
        <end position="18"/>
    </location>
</feature>
<name>A0A232LV20_9EURO</name>
<protein>
    <submittedName>
        <fullName evidence="2">Uncharacterized protein</fullName>
    </submittedName>
</protein>
<feature type="chain" id="PRO_5012172525" evidence="1">
    <location>
        <begin position="19"/>
        <end position="72"/>
    </location>
</feature>
<dbReference type="EMBL" id="NPHW01004470">
    <property type="protein sequence ID" value="OXV07878.1"/>
    <property type="molecule type" value="Genomic_DNA"/>
</dbReference>
<sequence length="72" mass="8405">MFFQTVLTVFFFIALVASLPFPIDIVQTSQKLQPRDYPDQYTLYLGDGSTNDGWPSIDQWMPFDDLYVFDLD</sequence>
<keyword evidence="1" id="KW-0732">Signal</keyword>
<evidence type="ECO:0000313" key="3">
    <source>
        <dbReference type="Proteomes" id="UP000243515"/>
    </source>
</evidence>
<evidence type="ECO:0000313" key="2">
    <source>
        <dbReference type="EMBL" id="OXV07878.1"/>
    </source>
</evidence>
<dbReference type="AlphaFoldDB" id="A0A232LV20"/>
<proteinExistence type="predicted"/>
<dbReference type="OrthoDB" id="1193027at2759"/>
<organism evidence="2 3">
    <name type="scientific">Elaphomyces granulatus</name>
    <dbReference type="NCBI Taxonomy" id="519963"/>
    <lineage>
        <taxon>Eukaryota</taxon>
        <taxon>Fungi</taxon>
        <taxon>Dikarya</taxon>
        <taxon>Ascomycota</taxon>
        <taxon>Pezizomycotina</taxon>
        <taxon>Eurotiomycetes</taxon>
        <taxon>Eurotiomycetidae</taxon>
        <taxon>Eurotiales</taxon>
        <taxon>Elaphomycetaceae</taxon>
        <taxon>Elaphomyces</taxon>
    </lineage>
</organism>
<dbReference type="Proteomes" id="UP000243515">
    <property type="component" value="Unassembled WGS sequence"/>
</dbReference>
<reference evidence="2 3" key="1">
    <citation type="journal article" date="2015" name="Environ. Microbiol.">
        <title>Metagenome sequence of Elaphomyces granulatus from sporocarp tissue reveals Ascomycota ectomycorrhizal fingerprints of genome expansion and a Proteobacteria-rich microbiome.</title>
        <authorList>
            <person name="Quandt C.A."/>
            <person name="Kohler A."/>
            <person name="Hesse C.N."/>
            <person name="Sharpton T.J."/>
            <person name="Martin F."/>
            <person name="Spatafora J.W."/>
        </authorList>
    </citation>
    <scope>NUCLEOTIDE SEQUENCE [LARGE SCALE GENOMIC DNA]</scope>
    <source>
        <strain evidence="2 3">OSC145934</strain>
    </source>
</reference>
<evidence type="ECO:0000256" key="1">
    <source>
        <dbReference type="SAM" id="SignalP"/>
    </source>
</evidence>
<gene>
    <name evidence="2" type="ORF">Egran_04358</name>
</gene>
<accession>A0A232LV20</accession>